<keyword evidence="1" id="KW-0812">Transmembrane</keyword>
<reference evidence="2" key="1">
    <citation type="submission" date="2023-10" db="EMBL/GenBank/DDBJ databases">
        <title>Characterization and whole genome sequencing of a novel strain of Bergeyella porcorum QD2021 isolated from pig.</title>
        <authorList>
            <person name="Liu G."/>
            <person name="Chen C."/>
            <person name="Han X."/>
        </authorList>
    </citation>
    <scope>NUCLEOTIDE SEQUENCE</scope>
    <source>
        <strain evidence="2">QD2021</strain>
    </source>
</reference>
<keyword evidence="1" id="KW-0472">Membrane</keyword>
<dbReference type="KEGG" id="bpor:BPO_1521"/>
<keyword evidence="1" id="KW-1133">Transmembrane helix</keyword>
<name>A0AAU0F2Y3_9FLAO</name>
<evidence type="ECO:0000313" key="2">
    <source>
        <dbReference type="EMBL" id="WOC52168.1"/>
    </source>
</evidence>
<accession>A0AAU0F2Y3</accession>
<dbReference type="Proteomes" id="UP001432059">
    <property type="component" value="Chromosome"/>
</dbReference>
<protein>
    <submittedName>
        <fullName evidence="2">Uncharacterized protein</fullName>
    </submittedName>
</protein>
<proteinExistence type="predicted"/>
<dbReference type="EMBL" id="CP136426">
    <property type="protein sequence ID" value="WOC52168.1"/>
    <property type="molecule type" value="Genomic_DNA"/>
</dbReference>
<gene>
    <name evidence="2" type="ORF">BPO_1521</name>
</gene>
<dbReference type="AlphaFoldDB" id="A0AAU0F2Y3"/>
<feature type="transmembrane region" description="Helical" evidence="1">
    <location>
        <begin position="60"/>
        <end position="81"/>
    </location>
</feature>
<sequence>MLICFQKGGVLNKPYDLSFPAIAFCFKQVAGLYIRLHFMTNNHCLDFLAVACLFKQVAGLYIRLHFMINIIVWAFLQLHFISKLMRGIKFN</sequence>
<organism evidence="2 3">
    <name type="scientific">Bergeyella porcorum</name>
    <dbReference type="NCBI Taxonomy" id="1735111"/>
    <lineage>
        <taxon>Bacteria</taxon>
        <taxon>Pseudomonadati</taxon>
        <taxon>Bacteroidota</taxon>
        <taxon>Flavobacteriia</taxon>
        <taxon>Flavobacteriales</taxon>
        <taxon>Weeksellaceae</taxon>
        <taxon>Bergeyella</taxon>
    </lineage>
</organism>
<evidence type="ECO:0000313" key="3">
    <source>
        <dbReference type="Proteomes" id="UP001432059"/>
    </source>
</evidence>
<keyword evidence="3" id="KW-1185">Reference proteome</keyword>
<evidence type="ECO:0000256" key="1">
    <source>
        <dbReference type="SAM" id="Phobius"/>
    </source>
</evidence>